<keyword evidence="1" id="KW-0732">Signal</keyword>
<evidence type="ECO:0000313" key="2">
    <source>
        <dbReference type="EMBL" id="CAG7731357.1"/>
    </source>
</evidence>
<reference evidence="2" key="1">
    <citation type="submission" date="2021-06" db="EMBL/GenBank/DDBJ databases">
        <authorList>
            <person name="Hodson N. C."/>
            <person name="Mongue J. A."/>
            <person name="Jaron S. K."/>
        </authorList>
    </citation>
    <scope>NUCLEOTIDE SEQUENCE</scope>
</reference>
<protein>
    <submittedName>
        <fullName evidence="2">Uncharacterized protein</fullName>
    </submittedName>
</protein>
<proteinExistence type="predicted"/>
<feature type="chain" id="PRO_5035321636" evidence="1">
    <location>
        <begin position="21"/>
        <end position="108"/>
    </location>
</feature>
<comment type="caution">
    <text evidence="2">The sequence shown here is derived from an EMBL/GenBank/DDBJ whole genome shotgun (WGS) entry which is preliminary data.</text>
</comment>
<sequence>MRVILCIFLFFLAAVSFVLAQSPQEVNAIELLAELYNDCDKRNKRCFGDSDVCLQYKNCTFAISIAENRTTFKIITVNGCYEQGKPSSRDFYVGVGMNTVDSEVLPDI</sequence>
<evidence type="ECO:0000256" key="1">
    <source>
        <dbReference type="SAM" id="SignalP"/>
    </source>
</evidence>
<feature type="signal peptide" evidence="1">
    <location>
        <begin position="1"/>
        <end position="20"/>
    </location>
</feature>
<organism evidence="2 3">
    <name type="scientific">Allacma fusca</name>
    <dbReference type="NCBI Taxonomy" id="39272"/>
    <lineage>
        <taxon>Eukaryota</taxon>
        <taxon>Metazoa</taxon>
        <taxon>Ecdysozoa</taxon>
        <taxon>Arthropoda</taxon>
        <taxon>Hexapoda</taxon>
        <taxon>Collembola</taxon>
        <taxon>Symphypleona</taxon>
        <taxon>Sminthuridae</taxon>
        <taxon>Allacma</taxon>
    </lineage>
</organism>
<gene>
    <name evidence="2" type="ORF">AFUS01_LOCUS19952</name>
</gene>
<name>A0A8J2P9R1_9HEXA</name>
<accession>A0A8J2P9R1</accession>
<evidence type="ECO:0000313" key="3">
    <source>
        <dbReference type="Proteomes" id="UP000708208"/>
    </source>
</evidence>
<dbReference type="AlphaFoldDB" id="A0A8J2P9R1"/>
<keyword evidence="3" id="KW-1185">Reference proteome</keyword>
<dbReference type="Proteomes" id="UP000708208">
    <property type="component" value="Unassembled WGS sequence"/>
</dbReference>
<dbReference type="EMBL" id="CAJVCH010210822">
    <property type="protein sequence ID" value="CAG7731357.1"/>
    <property type="molecule type" value="Genomic_DNA"/>
</dbReference>